<dbReference type="PANTHER" id="PTHR31891">
    <property type="entry name" value="FORMAMIDASE C869.04-RELATED"/>
    <property type="match status" value="1"/>
</dbReference>
<dbReference type="InterPro" id="IPR004304">
    <property type="entry name" value="FmdA_AmdA"/>
</dbReference>
<evidence type="ECO:0000313" key="2">
    <source>
        <dbReference type="Proteomes" id="UP001232992"/>
    </source>
</evidence>
<dbReference type="Gene3D" id="2.60.120.580">
    <property type="entry name" value="Acetamidase/Formamidase-like domains"/>
    <property type="match status" value="2"/>
</dbReference>
<protein>
    <submittedName>
        <fullName evidence="1">Acetamidase/formamidase family protein</fullName>
    </submittedName>
</protein>
<comment type="caution">
    <text evidence="1">The sequence shown here is derived from an EMBL/GenBank/DDBJ whole genome shotgun (WGS) entry which is preliminary data.</text>
</comment>
<organism evidence="1 2">
    <name type="scientific">Roseofilum casamattae BLCC-M143</name>
    <dbReference type="NCBI Taxonomy" id="3022442"/>
    <lineage>
        <taxon>Bacteria</taxon>
        <taxon>Bacillati</taxon>
        <taxon>Cyanobacteriota</taxon>
        <taxon>Cyanophyceae</taxon>
        <taxon>Desertifilales</taxon>
        <taxon>Desertifilaceae</taxon>
        <taxon>Roseofilum</taxon>
        <taxon>Roseofilum casamattae</taxon>
    </lineage>
</organism>
<evidence type="ECO:0000313" key="1">
    <source>
        <dbReference type="EMBL" id="MDJ1182226.1"/>
    </source>
</evidence>
<dbReference type="Gene3D" id="3.10.28.20">
    <property type="entry name" value="Acetamidase/Formamidase-like domains"/>
    <property type="match status" value="1"/>
</dbReference>
<dbReference type="RefSeq" id="WP_283756878.1">
    <property type="nucleotide sequence ID" value="NZ_JAQOSQ010000002.1"/>
</dbReference>
<accession>A0ABT7BUS4</accession>
<dbReference type="PANTHER" id="PTHR31891:SF1">
    <property type="entry name" value="FORMAMIDASE C869.04-RELATED"/>
    <property type="match status" value="1"/>
</dbReference>
<name>A0ABT7BUS4_9CYAN</name>
<proteinExistence type="predicted"/>
<dbReference type="Proteomes" id="UP001232992">
    <property type="component" value="Unassembled WGS sequence"/>
</dbReference>
<sequence length="321" mass="34841">MSEYYLNANCNTVHLGGFSDRIRPALIADDGDRIHVETYSGFYLSDRAPDEFFTPEFREICDRLPPERKAGPGPHLLTGPIYINGAEPGDILEIELEAITPRLPIGFNAIRAGWGALPERFADSTLRFLSLNLEQNTASLPGHPQLNIPLHPFFGILGVASPSEARSSVPPGSFGGNMDNRDLQVGSRIFLPVLVPGAFFSIGDGHAAQGHGEVNGTAIETSMNGTIRLRLHKQFPLSTPMAKTPSHLITMGFAETLDGALQQALERAIEAIAYGTELTREEAYVLCSIAVNFQITQVVNSPQKGVHGLVPLSIFPEGFRL</sequence>
<dbReference type="EMBL" id="JAQOSQ010000002">
    <property type="protein sequence ID" value="MDJ1182226.1"/>
    <property type="molecule type" value="Genomic_DNA"/>
</dbReference>
<keyword evidence="2" id="KW-1185">Reference proteome</keyword>
<gene>
    <name evidence="1" type="ORF">PMH09_03385</name>
</gene>
<reference evidence="1 2" key="1">
    <citation type="submission" date="2023-01" db="EMBL/GenBank/DDBJ databases">
        <title>Novel diversity within Roseofilum (Cyanobacteria; Desertifilaceae) from marine benthic mats with descriptions of four novel species.</title>
        <authorList>
            <person name="Wang Y."/>
            <person name="Berthold D.E."/>
            <person name="Hu J."/>
            <person name="Lefler F.W."/>
            <person name="Laughinghouse H.D. IV."/>
        </authorList>
    </citation>
    <scope>NUCLEOTIDE SEQUENCE [LARGE SCALE GENOMIC DNA]</scope>
    <source>
        <strain evidence="1 2">BLCC-M143</strain>
    </source>
</reference>
<dbReference type="SUPFAM" id="SSF141130">
    <property type="entry name" value="Acetamidase/Formamidase-like"/>
    <property type="match status" value="1"/>
</dbReference>
<dbReference type="Pfam" id="PF03069">
    <property type="entry name" value="FmdA_AmdA"/>
    <property type="match status" value="2"/>
</dbReference>